<feature type="active site" description="Nucleophile" evidence="4">
    <location>
        <position position="196"/>
    </location>
</feature>
<evidence type="ECO:0000313" key="7">
    <source>
        <dbReference type="Proteomes" id="UP000242515"/>
    </source>
</evidence>
<evidence type="ECO:0000256" key="4">
    <source>
        <dbReference type="PROSITE-ProRule" id="PRU10055"/>
    </source>
</evidence>
<name>A0A1H9IN45_9GAMM</name>
<dbReference type="InterPro" id="IPR018120">
    <property type="entry name" value="Glyco_hydro_1_AS"/>
</dbReference>
<dbReference type="GO" id="GO:0005829">
    <property type="term" value="C:cytosol"/>
    <property type="evidence" value="ECO:0007669"/>
    <property type="project" value="TreeGrafter"/>
</dbReference>
<organism evidence="6 7">
    <name type="scientific">Rosenbergiella nectarea</name>
    <dbReference type="NCBI Taxonomy" id="988801"/>
    <lineage>
        <taxon>Bacteria</taxon>
        <taxon>Pseudomonadati</taxon>
        <taxon>Pseudomonadota</taxon>
        <taxon>Gammaproteobacteria</taxon>
        <taxon>Enterobacterales</taxon>
        <taxon>Erwiniaceae</taxon>
        <taxon>Rosenbergiella</taxon>
    </lineage>
</organism>
<dbReference type="RefSeq" id="WP_268993454.1">
    <property type="nucleotide sequence ID" value="NZ_FOGC01000006.1"/>
</dbReference>
<keyword evidence="3" id="KW-0326">Glycosidase</keyword>
<dbReference type="GO" id="GO:0016052">
    <property type="term" value="P:carbohydrate catabolic process"/>
    <property type="evidence" value="ECO:0007669"/>
    <property type="project" value="TreeGrafter"/>
</dbReference>
<dbReference type="GO" id="GO:0008422">
    <property type="term" value="F:beta-glucosidase activity"/>
    <property type="evidence" value="ECO:0007669"/>
    <property type="project" value="TreeGrafter"/>
</dbReference>
<comment type="similarity">
    <text evidence="1 5">Belongs to the glycosyl hydrolase 1 family.</text>
</comment>
<proteinExistence type="inferred from homology"/>
<dbReference type="InterPro" id="IPR001360">
    <property type="entry name" value="Glyco_hydro_1"/>
</dbReference>
<keyword evidence="2" id="KW-0378">Hydrolase</keyword>
<dbReference type="PANTHER" id="PTHR10353:SF122">
    <property type="entry name" value="6-PHOSPHO-BETA-GLUCOSIDASE ASCB-RELATED"/>
    <property type="match status" value="1"/>
</dbReference>
<dbReference type="PRINTS" id="PR00131">
    <property type="entry name" value="GLHYDRLASE1"/>
</dbReference>
<dbReference type="InterPro" id="IPR017853">
    <property type="entry name" value="GH"/>
</dbReference>
<reference evidence="7" key="1">
    <citation type="submission" date="2016-10" db="EMBL/GenBank/DDBJ databases">
        <authorList>
            <person name="Varghese N."/>
            <person name="Submissions S."/>
        </authorList>
    </citation>
    <scope>NUCLEOTIDE SEQUENCE [LARGE SCALE GENOMIC DNA]</scope>
    <source>
        <strain evidence="7">8N4</strain>
    </source>
</reference>
<dbReference type="AlphaFoldDB" id="A0A1H9IN45"/>
<keyword evidence="7" id="KW-1185">Reference proteome</keyword>
<dbReference type="Proteomes" id="UP000242515">
    <property type="component" value="Unassembled WGS sequence"/>
</dbReference>
<dbReference type="EMBL" id="FOGC01000006">
    <property type="protein sequence ID" value="SEQ75927.1"/>
    <property type="molecule type" value="Genomic_DNA"/>
</dbReference>
<accession>A0A1H9IN45</accession>
<sequence length="300" mass="34741">MKLWIPFNQINLIRHESFNHLGIFQDSDNNLVQDKFQGIHHELIASAKIKRYAQHLNSEIKIGVMLYSDFAYPESSTPEDNFATYQRNQYELYYADVLLRGKYPGYIKRFFKENNITLITDVEDDEILKNTADFMSFSYYNTHLSNASIAYDVNKNSMRNPSLPASPWGWTIDPCGLRYVLNFYWDRWQKPLYITENGIGYFDRVVNGKVDDDGRIDYLATHLKAIGQAIADGVEVKGYYMWSPIDIVSCSSSQMTKRYGLVYVNYDDQGAGDGQRIRKKSFSWFQEVVNTNGESLFADG</sequence>
<dbReference type="SUPFAM" id="SSF51445">
    <property type="entry name" value="(Trans)glycosidases"/>
    <property type="match status" value="1"/>
</dbReference>
<dbReference type="PANTHER" id="PTHR10353">
    <property type="entry name" value="GLYCOSYL HYDROLASE"/>
    <property type="match status" value="1"/>
</dbReference>
<evidence type="ECO:0000256" key="3">
    <source>
        <dbReference type="ARBA" id="ARBA00023295"/>
    </source>
</evidence>
<dbReference type="Gene3D" id="3.20.20.80">
    <property type="entry name" value="Glycosidases"/>
    <property type="match status" value="1"/>
</dbReference>
<evidence type="ECO:0000256" key="2">
    <source>
        <dbReference type="ARBA" id="ARBA00022801"/>
    </source>
</evidence>
<evidence type="ECO:0000256" key="5">
    <source>
        <dbReference type="RuleBase" id="RU003690"/>
    </source>
</evidence>
<dbReference type="PROSITE" id="PS00572">
    <property type="entry name" value="GLYCOSYL_HYDROL_F1_1"/>
    <property type="match status" value="1"/>
</dbReference>
<dbReference type="Pfam" id="PF00232">
    <property type="entry name" value="Glyco_hydro_1"/>
    <property type="match status" value="1"/>
</dbReference>
<evidence type="ECO:0000256" key="1">
    <source>
        <dbReference type="ARBA" id="ARBA00010838"/>
    </source>
</evidence>
<protein>
    <submittedName>
        <fullName evidence="6">6-phospho-beta-glucosidase</fullName>
    </submittedName>
</protein>
<evidence type="ECO:0000313" key="6">
    <source>
        <dbReference type="EMBL" id="SEQ75927.1"/>
    </source>
</evidence>
<dbReference type="STRING" id="988801.SAMN05216522_106112"/>
<gene>
    <name evidence="6" type="ORF">SAMN05216522_106112</name>
</gene>